<organism evidence="7 8">
    <name type="scientific">Limosilactobacillus gastricus PS3</name>
    <dbReference type="NCBI Taxonomy" id="1144300"/>
    <lineage>
        <taxon>Bacteria</taxon>
        <taxon>Bacillati</taxon>
        <taxon>Bacillota</taxon>
        <taxon>Bacilli</taxon>
        <taxon>Lactobacillales</taxon>
        <taxon>Lactobacillaceae</taxon>
        <taxon>Limosilactobacillus</taxon>
    </lineage>
</organism>
<keyword evidence="1 3" id="KW-0210">Decarboxylase</keyword>
<evidence type="ECO:0000256" key="1">
    <source>
        <dbReference type="ARBA" id="ARBA00022793"/>
    </source>
</evidence>
<dbReference type="InterPro" id="IPR005252">
    <property type="entry name" value="CoaBC"/>
</dbReference>
<keyword evidence="3" id="KW-0511">Multifunctional enzyme</keyword>
<comment type="cofactor">
    <cofactor evidence="3">
        <name>FMN</name>
        <dbReference type="ChEBI" id="CHEBI:58210"/>
    </cofactor>
    <text evidence="3">Binds 1 FMN per subunit.</text>
</comment>
<comment type="pathway">
    <text evidence="3 4">Cofactor biosynthesis; coenzyme A biosynthesis; CoA from (R)-pantothenate: step 2/5.</text>
</comment>
<comment type="similarity">
    <text evidence="3 4">In the C-terminal section; belongs to the PPC synthetase family.</text>
</comment>
<keyword evidence="2 3" id="KW-0456">Lyase</keyword>
<feature type="binding site" evidence="3">
    <location>
        <position position="322"/>
    </location>
    <ligand>
        <name>CTP</name>
        <dbReference type="ChEBI" id="CHEBI:37563"/>
    </ligand>
</feature>
<gene>
    <name evidence="3" type="primary">coaBC</name>
    <name evidence="7" type="ORF">PS3_4009</name>
</gene>
<keyword evidence="3" id="KW-0460">Magnesium</keyword>
<dbReference type="Pfam" id="PF02441">
    <property type="entry name" value="Flavoprotein"/>
    <property type="match status" value="1"/>
</dbReference>
<dbReference type="SUPFAM" id="SSF52507">
    <property type="entry name" value="Homo-oligomeric flavin-containing Cys decarboxylases, HFCD"/>
    <property type="match status" value="1"/>
</dbReference>
<protein>
    <recommendedName>
        <fullName evidence="3">Coenzyme A biosynthesis bifunctional protein CoaBC</fullName>
    </recommendedName>
    <alternativeName>
        <fullName evidence="3">DNA/pantothenate metabolism flavoprotein</fullName>
    </alternativeName>
    <alternativeName>
        <fullName evidence="3">Phosphopantothenoylcysteine synthetase/decarboxylase</fullName>
        <shortName evidence="3">PPCS-PPCDC</shortName>
    </alternativeName>
    <domain>
        <recommendedName>
            <fullName evidence="3">Phosphopantothenoylcysteine decarboxylase</fullName>
            <shortName evidence="3">PPC decarboxylase</shortName>
            <shortName evidence="3">PPC-DC</shortName>
            <ecNumber evidence="3">4.1.1.36</ecNumber>
        </recommendedName>
        <alternativeName>
            <fullName evidence="3">CoaC</fullName>
        </alternativeName>
    </domain>
    <domain>
        <recommendedName>
            <fullName evidence="3">Phosphopantothenate--cysteine ligase</fullName>
            <ecNumber evidence="3">6.3.2.5</ecNumber>
        </recommendedName>
        <alternativeName>
            <fullName evidence="3">CoaB</fullName>
        </alternativeName>
        <alternativeName>
            <fullName evidence="3">Phosphopantothenoylcysteine synthetase</fullName>
            <shortName evidence="3">PPC synthetase</shortName>
            <shortName evidence="3">PPC-S</shortName>
        </alternativeName>
    </domain>
</protein>
<feature type="binding site" evidence="3">
    <location>
        <position position="285"/>
    </location>
    <ligand>
        <name>CTP</name>
        <dbReference type="ChEBI" id="CHEBI:37563"/>
    </ligand>
</feature>
<reference evidence="7 8" key="1">
    <citation type="journal article" date="2013" name="Genome Announc.">
        <title>Genome Sequence of Lactobacillus gastricus PS3, a Strain Isolated from Human Milk.</title>
        <authorList>
            <person name="Martin V."/>
            <person name="Cardenas N."/>
            <person name="Jimenez E."/>
            <person name="Maldonado A."/>
            <person name="Rodriguez J.M."/>
            <person name="Fernandez L."/>
        </authorList>
    </citation>
    <scope>NUCLEOTIDE SEQUENCE [LARGE SCALE GENOMIC DNA]</scope>
    <source>
        <strain evidence="7 8">PS3</strain>
    </source>
</reference>
<proteinExistence type="inferred from homology"/>
<dbReference type="Gene3D" id="3.40.50.10300">
    <property type="entry name" value="CoaB-like"/>
    <property type="match status" value="1"/>
</dbReference>
<feature type="binding site" evidence="3">
    <location>
        <position position="336"/>
    </location>
    <ligand>
        <name>CTP</name>
        <dbReference type="ChEBI" id="CHEBI:37563"/>
    </ligand>
</feature>
<feature type="binding site" evidence="3">
    <location>
        <begin position="303"/>
        <end position="306"/>
    </location>
    <ligand>
        <name>CTP</name>
        <dbReference type="ChEBI" id="CHEBI:37563"/>
    </ligand>
</feature>
<dbReference type="HAMAP" id="MF_02225">
    <property type="entry name" value="CoaBC"/>
    <property type="match status" value="1"/>
</dbReference>
<comment type="cofactor">
    <cofactor evidence="3">
        <name>Mg(2+)</name>
        <dbReference type="ChEBI" id="CHEBI:18420"/>
    </cofactor>
</comment>
<dbReference type="GO" id="GO:0004633">
    <property type="term" value="F:phosphopantothenoylcysteine decarboxylase activity"/>
    <property type="evidence" value="ECO:0007669"/>
    <property type="project" value="UniProtKB-UniRule"/>
</dbReference>
<keyword evidence="3 4" id="KW-0285">Flavoprotein</keyword>
<dbReference type="InterPro" id="IPR036551">
    <property type="entry name" value="Flavin_trans-like"/>
</dbReference>
<keyword evidence="3" id="KW-0479">Metal-binding</keyword>
<dbReference type="GO" id="GO:0071513">
    <property type="term" value="C:phosphopantothenoylcysteine decarboxylase complex"/>
    <property type="evidence" value="ECO:0007669"/>
    <property type="project" value="TreeGrafter"/>
</dbReference>
<dbReference type="InterPro" id="IPR035929">
    <property type="entry name" value="CoaB-like_sf"/>
</dbReference>
<dbReference type="PATRIC" id="fig|1144300.3.peg.1132"/>
<comment type="catalytic activity">
    <reaction evidence="3 4">
        <text>N-[(R)-4-phosphopantothenoyl]-L-cysteine + H(+) = (R)-4'-phosphopantetheine + CO2</text>
        <dbReference type="Rhea" id="RHEA:16793"/>
        <dbReference type="ChEBI" id="CHEBI:15378"/>
        <dbReference type="ChEBI" id="CHEBI:16526"/>
        <dbReference type="ChEBI" id="CHEBI:59458"/>
        <dbReference type="ChEBI" id="CHEBI:61723"/>
        <dbReference type="EC" id="4.1.1.36"/>
    </reaction>
</comment>
<feature type="binding site" evidence="3">
    <location>
        <position position="340"/>
    </location>
    <ligand>
        <name>CTP</name>
        <dbReference type="ChEBI" id="CHEBI:37563"/>
    </ligand>
</feature>
<dbReference type="EMBL" id="AICN01000049">
    <property type="protein sequence ID" value="EHS86141.1"/>
    <property type="molecule type" value="Genomic_DNA"/>
</dbReference>
<evidence type="ECO:0000259" key="5">
    <source>
        <dbReference type="Pfam" id="PF02441"/>
    </source>
</evidence>
<evidence type="ECO:0000256" key="3">
    <source>
        <dbReference type="HAMAP-Rule" id="MF_02225"/>
    </source>
</evidence>
<dbReference type="STRING" id="1144300.PS3_4009"/>
<evidence type="ECO:0000313" key="7">
    <source>
        <dbReference type="EMBL" id="EHS86141.1"/>
    </source>
</evidence>
<comment type="pathway">
    <text evidence="3 4">Cofactor biosynthesis; coenzyme A biosynthesis; CoA from (R)-pantothenate: step 3/5.</text>
</comment>
<accession>H4GJV4</accession>
<dbReference type="SUPFAM" id="SSF102645">
    <property type="entry name" value="CoaB-like"/>
    <property type="match status" value="1"/>
</dbReference>
<dbReference type="NCBIfam" id="TIGR00521">
    <property type="entry name" value="coaBC_dfp"/>
    <property type="match status" value="1"/>
</dbReference>
<feature type="domain" description="Flavoprotein" evidence="5">
    <location>
        <begin position="3"/>
        <end position="173"/>
    </location>
</feature>
<dbReference type="RefSeq" id="WP_007122337.1">
    <property type="nucleotide sequence ID" value="NZ_AICN01000049.1"/>
</dbReference>
<dbReference type="GO" id="GO:0015937">
    <property type="term" value="P:coenzyme A biosynthetic process"/>
    <property type="evidence" value="ECO:0007669"/>
    <property type="project" value="UniProtKB-UniRule"/>
</dbReference>
<keyword evidence="3 4" id="KW-0436">Ligase</keyword>
<comment type="caution">
    <text evidence="3">Lacks conserved residue(s) required for the propagation of feature annotation.</text>
</comment>
<dbReference type="UniPathway" id="UPA00241">
    <property type="reaction ID" value="UER00353"/>
</dbReference>
<dbReference type="InterPro" id="IPR003382">
    <property type="entry name" value="Flavoprotein"/>
</dbReference>
<sequence>MAKIMLYVSGSVAAYKSVSLVRSLQKQGHELRVVMTKSAQEFVGQATFASLLHQPVLTDMWDQTNQGHVPHIELADWTELAVVVPATANIIAKLANGIADDTATSTLLATKAPKLVVPAMNNHMWDNPATQRNLKLLQADGITILDPDEGLLAEGYAGKGRMPAVERIVSVIQGLLFAPLNGQRLVATAGGTREPIDPVRFIGNRSSGKMGIEIARAAAQAGYQVDLIVGQVEVDLPKSERIHITKVETTEEMFRVVDQAFVGADGLIMAAAVADYKVDHPADQKIKKTSATSTLSVDLTQGPDILATMGAKKQASQFVVGFAAETDHLDDHAQAKLSRKHADVIVGNNVTQAGSGFGTNTNQVTIYQPNQAPQQWKQMSKAAVAKNLIQFIQELQ</sequence>
<comment type="function">
    <text evidence="3">Catalyzes two sequential steps in the biosynthesis of coenzyme A. In the first step cysteine is conjugated to 4'-phosphopantothenate to form 4-phosphopantothenoylcysteine. In the second step the latter compound is decarboxylated to form 4'-phosphopantotheine.</text>
</comment>
<dbReference type="EC" id="4.1.1.36" evidence="3"/>
<keyword evidence="3 4" id="KW-0288">FMN</keyword>
<dbReference type="EC" id="6.3.2.5" evidence="3"/>
<evidence type="ECO:0000259" key="6">
    <source>
        <dbReference type="Pfam" id="PF04127"/>
    </source>
</evidence>
<dbReference type="PANTHER" id="PTHR14359:SF6">
    <property type="entry name" value="PHOSPHOPANTOTHENOYLCYSTEINE DECARBOXYLASE"/>
    <property type="match status" value="1"/>
</dbReference>
<dbReference type="AlphaFoldDB" id="H4GJV4"/>
<evidence type="ECO:0000313" key="8">
    <source>
        <dbReference type="Proteomes" id="UP000004567"/>
    </source>
</evidence>
<dbReference type="Proteomes" id="UP000004567">
    <property type="component" value="Unassembled WGS sequence"/>
</dbReference>
<feature type="region of interest" description="Phosphopantothenate--cysteine ligase" evidence="3">
    <location>
        <begin position="185"/>
        <end position="396"/>
    </location>
</feature>
<dbReference type="InterPro" id="IPR007085">
    <property type="entry name" value="DNA/pantothenate-metab_flavo_C"/>
</dbReference>
<feature type="binding site" evidence="3">
    <location>
        <position position="275"/>
    </location>
    <ligand>
        <name>CTP</name>
        <dbReference type="ChEBI" id="CHEBI:37563"/>
    </ligand>
</feature>
<dbReference type="GO" id="GO:0046872">
    <property type="term" value="F:metal ion binding"/>
    <property type="evidence" value="ECO:0007669"/>
    <property type="project" value="UniProtKB-KW"/>
</dbReference>
<feature type="domain" description="DNA/pantothenate metabolism flavoprotein C-terminal" evidence="6">
    <location>
        <begin position="180"/>
        <end position="394"/>
    </location>
</feature>
<dbReference type="GO" id="GO:0010181">
    <property type="term" value="F:FMN binding"/>
    <property type="evidence" value="ECO:0007669"/>
    <property type="project" value="UniProtKB-UniRule"/>
</dbReference>
<evidence type="ECO:0000256" key="2">
    <source>
        <dbReference type="ARBA" id="ARBA00023239"/>
    </source>
</evidence>
<feature type="region of interest" description="Phosphopantothenoylcysteine decarboxylase" evidence="3">
    <location>
        <begin position="1"/>
        <end position="184"/>
    </location>
</feature>
<comment type="function">
    <text evidence="4">Catalyzes two steps in the biosynthesis of coenzyme A. In the first step cysteine is conjugated to 4'-phosphopantothenate to form 4-phosphopantothenoylcysteine, in the latter compound is decarboxylated to form 4'-phosphopantotheine.</text>
</comment>
<dbReference type="PANTHER" id="PTHR14359">
    <property type="entry name" value="HOMO-OLIGOMERIC FLAVIN CONTAINING CYS DECARBOXYLASE FAMILY"/>
    <property type="match status" value="1"/>
</dbReference>
<dbReference type="Pfam" id="PF04127">
    <property type="entry name" value="DFP"/>
    <property type="match status" value="1"/>
</dbReference>
<comment type="similarity">
    <text evidence="3 4">In the N-terminal section; belongs to the HFCD (homo-oligomeric flavin containing Cys decarboxylase) superfamily.</text>
</comment>
<dbReference type="GO" id="GO:0004632">
    <property type="term" value="F:phosphopantothenate--cysteine ligase activity"/>
    <property type="evidence" value="ECO:0007669"/>
    <property type="project" value="UniProtKB-UniRule"/>
</dbReference>
<dbReference type="GO" id="GO:0015941">
    <property type="term" value="P:pantothenate catabolic process"/>
    <property type="evidence" value="ECO:0007669"/>
    <property type="project" value="InterPro"/>
</dbReference>
<comment type="caution">
    <text evidence="7">The sequence shown here is derived from an EMBL/GenBank/DDBJ whole genome shotgun (WGS) entry which is preliminary data.</text>
</comment>
<name>H4GJV4_9LACO</name>
<dbReference type="OrthoDB" id="9802554at2"/>
<comment type="catalytic activity">
    <reaction evidence="3 4">
        <text>(R)-4'-phosphopantothenate + L-cysteine + CTP = N-[(R)-4-phosphopantothenoyl]-L-cysteine + CMP + diphosphate + H(+)</text>
        <dbReference type="Rhea" id="RHEA:19397"/>
        <dbReference type="ChEBI" id="CHEBI:10986"/>
        <dbReference type="ChEBI" id="CHEBI:15378"/>
        <dbReference type="ChEBI" id="CHEBI:33019"/>
        <dbReference type="ChEBI" id="CHEBI:35235"/>
        <dbReference type="ChEBI" id="CHEBI:37563"/>
        <dbReference type="ChEBI" id="CHEBI:59458"/>
        <dbReference type="ChEBI" id="CHEBI:60377"/>
        <dbReference type="EC" id="6.3.2.5"/>
    </reaction>
</comment>
<evidence type="ECO:0000256" key="4">
    <source>
        <dbReference type="RuleBase" id="RU364078"/>
    </source>
</evidence>
<dbReference type="Gene3D" id="3.40.50.1950">
    <property type="entry name" value="Flavin prenyltransferase-like"/>
    <property type="match status" value="1"/>
</dbReference>